<dbReference type="EC" id="2.7.13.3" evidence="2"/>
<evidence type="ECO:0000259" key="7">
    <source>
        <dbReference type="PROSITE" id="PS50043"/>
    </source>
</evidence>
<dbReference type="CDD" id="cd06170">
    <property type="entry name" value="LuxR_C_like"/>
    <property type="match status" value="1"/>
</dbReference>
<proteinExistence type="predicted"/>
<dbReference type="SMART" id="SM00086">
    <property type="entry name" value="PAC"/>
    <property type="match status" value="2"/>
</dbReference>
<dbReference type="NCBIfam" id="TIGR00229">
    <property type="entry name" value="sensory_box"/>
    <property type="match status" value="3"/>
</dbReference>
<evidence type="ECO:0000259" key="8">
    <source>
        <dbReference type="PROSITE" id="PS50112"/>
    </source>
</evidence>
<evidence type="ECO:0000256" key="3">
    <source>
        <dbReference type="ARBA" id="ARBA00022553"/>
    </source>
</evidence>
<dbReference type="PRINTS" id="PR00038">
    <property type="entry name" value="HTHLUXR"/>
</dbReference>
<evidence type="ECO:0000313" key="11">
    <source>
        <dbReference type="Proteomes" id="UP000260665"/>
    </source>
</evidence>
<evidence type="ECO:0000313" key="10">
    <source>
        <dbReference type="EMBL" id="RFO98706.1"/>
    </source>
</evidence>
<evidence type="ECO:0000259" key="9">
    <source>
        <dbReference type="PROSITE" id="PS50113"/>
    </source>
</evidence>
<dbReference type="InterPro" id="IPR013655">
    <property type="entry name" value="PAS_fold_3"/>
</dbReference>
<feature type="region of interest" description="Disordered" evidence="6">
    <location>
        <begin position="1"/>
        <end position="34"/>
    </location>
</feature>
<dbReference type="PANTHER" id="PTHR43304:SF1">
    <property type="entry name" value="PAC DOMAIN-CONTAINING PROTEIN"/>
    <property type="match status" value="1"/>
</dbReference>
<reference evidence="10 11" key="1">
    <citation type="submission" date="2018-05" db="EMBL/GenBank/DDBJ databases">
        <title>Rhodoferax soyangensis sp.nov., isolated from an oligotrophic freshwater lake.</title>
        <authorList>
            <person name="Park M."/>
        </authorList>
    </citation>
    <scope>NUCLEOTIDE SEQUENCE [LARGE SCALE GENOMIC DNA]</scope>
    <source>
        <strain evidence="10 11">IMCC26218</strain>
    </source>
</reference>
<evidence type="ECO:0000256" key="2">
    <source>
        <dbReference type="ARBA" id="ARBA00012438"/>
    </source>
</evidence>
<dbReference type="Pfam" id="PF08447">
    <property type="entry name" value="PAS_3"/>
    <property type="match status" value="1"/>
</dbReference>
<dbReference type="SMART" id="SM00091">
    <property type="entry name" value="PAS"/>
    <property type="match status" value="4"/>
</dbReference>
<organism evidence="10 11">
    <name type="scientific">Rhodoferax lacus</name>
    <dbReference type="NCBI Taxonomy" id="2184758"/>
    <lineage>
        <taxon>Bacteria</taxon>
        <taxon>Pseudomonadati</taxon>
        <taxon>Pseudomonadota</taxon>
        <taxon>Betaproteobacteria</taxon>
        <taxon>Burkholderiales</taxon>
        <taxon>Comamonadaceae</taxon>
        <taxon>Rhodoferax</taxon>
    </lineage>
</organism>
<evidence type="ECO:0000256" key="1">
    <source>
        <dbReference type="ARBA" id="ARBA00000085"/>
    </source>
</evidence>
<dbReference type="InterPro" id="IPR052162">
    <property type="entry name" value="Sensor_kinase/Photoreceptor"/>
</dbReference>
<comment type="caution">
    <text evidence="10">The sequence shown here is derived from an EMBL/GenBank/DDBJ whole genome shotgun (WGS) entry which is preliminary data.</text>
</comment>
<dbReference type="Proteomes" id="UP000260665">
    <property type="component" value="Unassembled WGS sequence"/>
</dbReference>
<dbReference type="InterPro" id="IPR000792">
    <property type="entry name" value="Tscrpt_reg_LuxR_C"/>
</dbReference>
<protein>
    <recommendedName>
        <fullName evidence="2">histidine kinase</fullName>
        <ecNumber evidence="2">2.7.13.3</ecNumber>
    </recommendedName>
</protein>
<dbReference type="CDD" id="cd00130">
    <property type="entry name" value="PAS"/>
    <property type="match status" value="3"/>
</dbReference>
<dbReference type="GO" id="GO:0004673">
    <property type="term" value="F:protein histidine kinase activity"/>
    <property type="evidence" value="ECO:0007669"/>
    <property type="project" value="UniProtKB-EC"/>
</dbReference>
<dbReference type="EMBL" id="QFZK01000001">
    <property type="protein sequence ID" value="RFO98706.1"/>
    <property type="molecule type" value="Genomic_DNA"/>
</dbReference>
<keyword evidence="3" id="KW-0597">Phosphoprotein</keyword>
<dbReference type="SUPFAM" id="SSF55785">
    <property type="entry name" value="PYP-like sensor domain (PAS domain)"/>
    <property type="match status" value="4"/>
</dbReference>
<dbReference type="GO" id="GO:0006355">
    <property type="term" value="P:regulation of DNA-templated transcription"/>
    <property type="evidence" value="ECO:0007669"/>
    <property type="project" value="InterPro"/>
</dbReference>
<accession>A0A3E1RH42</accession>
<dbReference type="Gene3D" id="3.30.450.20">
    <property type="entry name" value="PAS domain"/>
    <property type="match status" value="4"/>
</dbReference>
<keyword evidence="4" id="KW-0808">Transferase</keyword>
<dbReference type="PANTHER" id="PTHR43304">
    <property type="entry name" value="PHYTOCHROME-LIKE PROTEIN CPH1"/>
    <property type="match status" value="1"/>
</dbReference>
<evidence type="ECO:0000256" key="5">
    <source>
        <dbReference type="ARBA" id="ARBA00022777"/>
    </source>
</evidence>
<keyword evidence="5" id="KW-0418">Kinase</keyword>
<gene>
    <name evidence="10" type="ORF">DIC66_02150</name>
</gene>
<dbReference type="InterPro" id="IPR000014">
    <property type="entry name" value="PAS"/>
</dbReference>
<dbReference type="Pfam" id="PF13426">
    <property type="entry name" value="PAS_9"/>
    <property type="match status" value="2"/>
</dbReference>
<evidence type="ECO:0000256" key="6">
    <source>
        <dbReference type="SAM" id="MobiDB-lite"/>
    </source>
</evidence>
<dbReference type="InterPro" id="IPR001610">
    <property type="entry name" value="PAC"/>
</dbReference>
<dbReference type="Gene3D" id="1.10.10.10">
    <property type="entry name" value="Winged helix-like DNA-binding domain superfamily/Winged helix DNA-binding domain"/>
    <property type="match status" value="1"/>
</dbReference>
<dbReference type="Pfam" id="PF13188">
    <property type="entry name" value="PAS_8"/>
    <property type="match status" value="1"/>
</dbReference>
<dbReference type="InterPro" id="IPR016032">
    <property type="entry name" value="Sig_transdc_resp-reg_C-effctor"/>
</dbReference>
<feature type="domain" description="PAS" evidence="8">
    <location>
        <begin position="358"/>
        <end position="428"/>
    </location>
</feature>
<name>A0A3E1RH42_9BURK</name>
<dbReference type="SMART" id="SM00421">
    <property type="entry name" value="HTH_LUXR"/>
    <property type="match status" value="1"/>
</dbReference>
<keyword evidence="11" id="KW-1185">Reference proteome</keyword>
<dbReference type="GO" id="GO:0003677">
    <property type="term" value="F:DNA binding"/>
    <property type="evidence" value="ECO:0007669"/>
    <property type="project" value="InterPro"/>
</dbReference>
<evidence type="ECO:0000256" key="4">
    <source>
        <dbReference type="ARBA" id="ARBA00022679"/>
    </source>
</evidence>
<comment type="catalytic activity">
    <reaction evidence="1">
        <text>ATP + protein L-histidine = ADP + protein N-phospho-L-histidine.</text>
        <dbReference type="EC" id="2.7.13.3"/>
    </reaction>
</comment>
<dbReference type="InterPro" id="IPR035965">
    <property type="entry name" value="PAS-like_dom_sf"/>
</dbReference>
<dbReference type="InterPro" id="IPR036388">
    <property type="entry name" value="WH-like_DNA-bd_sf"/>
</dbReference>
<feature type="domain" description="HTH luxR-type" evidence="7">
    <location>
        <begin position="630"/>
        <end position="695"/>
    </location>
</feature>
<dbReference type="PROSITE" id="PS50043">
    <property type="entry name" value="HTH_LUXR_2"/>
    <property type="match status" value="1"/>
</dbReference>
<dbReference type="PROSITE" id="PS50112">
    <property type="entry name" value="PAS"/>
    <property type="match status" value="1"/>
</dbReference>
<dbReference type="SUPFAM" id="SSF46894">
    <property type="entry name" value="C-terminal effector domain of the bipartite response regulators"/>
    <property type="match status" value="1"/>
</dbReference>
<sequence length="699" mass="77983">MPSPQRKDWSPVPNRTEKGAPVSRRNGAREPFSVPGLRGQAEAALLARAAPSVTGRGDLLIDAGERALHELRVHQIELEMQNEELRRRQVELHVANMRYLDLYDLAPVGYCTLSEGGQILQVNQTAASLLGMERNALVTLPFTRFVLSDDMDSYYLMCRALLKTGQSQHAELRMVRQGAMAFWAEMACNVSQGADGAPVLRLVLCDISERKRAEAEQARSDARYRALFSSIDEGFCLVDMVFDADDQPVECRLVEANSSFVQQTGLVDAQGKNLCELALLHDLPWFNVLGSVALTGQAVRFERCAESSKRWYDVHAFRCDPAQAHQVAVLLRDITERRARESEREKHRLELEEQVEGRTRQFLDLYDQAPCGYHSLGLDGVITRINKTGLALLGYTGQEVVGQDIADFMTPESARIFQAAFDRLLQTGSSRNLDLDFICKDGAIRPCLMNSDLVAGVARELPLIQSTLVDISERKLHAQRLELALMGADLGLWDQQIVSGELHLSARAFALLGYQEGEIGPRMSDYDKLVHPDDEPTRDAAFNAIKTGEVPYYRTEYRLRHKEGHWVWVRSQGRIVARDEHARPVRAAGTLQDISQERQLQQEGADLLQRIESLIAGFGKLPEPPPPPVHGHQPTAIGAREMQVLQLIAAGCTSAEVGERLHISASTAATHRRNLMRKLDLHSTAELTRYAVAHQLIAS</sequence>
<dbReference type="AlphaFoldDB" id="A0A3E1RH42"/>
<dbReference type="InterPro" id="IPR000700">
    <property type="entry name" value="PAS-assoc_C"/>
</dbReference>
<dbReference type="Pfam" id="PF00196">
    <property type="entry name" value="GerE"/>
    <property type="match status" value="1"/>
</dbReference>
<feature type="domain" description="PAC" evidence="9">
    <location>
        <begin position="553"/>
        <end position="606"/>
    </location>
</feature>
<dbReference type="PROSITE" id="PS50113">
    <property type="entry name" value="PAC"/>
    <property type="match status" value="1"/>
</dbReference>